<name>A0A428PXR5_9HYPO</name>
<evidence type="ECO:0000313" key="2">
    <source>
        <dbReference type="Proteomes" id="UP000288168"/>
    </source>
</evidence>
<comment type="caution">
    <text evidence="1">The sequence shown here is derived from an EMBL/GenBank/DDBJ whole genome shotgun (WGS) entry which is preliminary data.</text>
</comment>
<evidence type="ECO:0000313" key="1">
    <source>
        <dbReference type="EMBL" id="RSL57779.1"/>
    </source>
</evidence>
<dbReference type="EMBL" id="NKCI01000079">
    <property type="protein sequence ID" value="RSL57779.1"/>
    <property type="molecule type" value="Genomic_DNA"/>
</dbReference>
<protein>
    <submittedName>
        <fullName evidence="1">Uncharacterized protein</fullName>
    </submittedName>
</protein>
<accession>A0A428PXR5</accession>
<dbReference type="AlphaFoldDB" id="A0A428PXR5"/>
<keyword evidence="2" id="KW-1185">Reference proteome</keyword>
<reference evidence="1 2" key="1">
    <citation type="submission" date="2017-06" db="EMBL/GenBank/DDBJ databases">
        <title>Comparative genomic analysis of Ambrosia Fusariam Clade fungi.</title>
        <authorList>
            <person name="Stajich J.E."/>
            <person name="Carrillo J."/>
            <person name="Kijimoto T."/>
            <person name="Eskalen A."/>
            <person name="O'Donnell K."/>
            <person name="Kasson M."/>
        </authorList>
    </citation>
    <scope>NUCLEOTIDE SEQUENCE [LARGE SCALE GENOMIC DNA]</scope>
    <source>
        <strain evidence="1 2">NRRL62584</strain>
    </source>
</reference>
<proteinExistence type="predicted"/>
<sequence>MARESSKVDDKGTPQQEGQMVFEWINSTVLEAKVPVLVFRITPAIPAQRRIINQFSKVISCLIVKSTLSSFPRAMLVS</sequence>
<dbReference type="Proteomes" id="UP000288168">
    <property type="component" value="Unassembled WGS sequence"/>
</dbReference>
<organism evidence="1 2">
    <name type="scientific">Fusarium duplospermum</name>
    <dbReference type="NCBI Taxonomy" id="1325734"/>
    <lineage>
        <taxon>Eukaryota</taxon>
        <taxon>Fungi</taxon>
        <taxon>Dikarya</taxon>
        <taxon>Ascomycota</taxon>
        <taxon>Pezizomycotina</taxon>
        <taxon>Sordariomycetes</taxon>
        <taxon>Hypocreomycetidae</taxon>
        <taxon>Hypocreales</taxon>
        <taxon>Nectriaceae</taxon>
        <taxon>Fusarium</taxon>
        <taxon>Fusarium solani species complex</taxon>
    </lineage>
</organism>
<gene>
    <name evidence="1" type="ORF">CEP54_008109</name>
</gene>